<feature type="domain" description="RanBD1" evidence="2">
    <location>
        <begin position="43"/>
        <end position="185"/>
    </location>
</feature>
<organism evidence="3 4">
    <name type="scientific">Peronospora belbahrii</name>
    <dbReference type="NCBI Taxonomy" id="622444"/>
    <lineage>
        <taxon>Eukaryota</taxon>
        <taxon>Sar</taxon>
        <taxon>Stramenopiles</taxon>
        <taxon>Oomycota</taxon>
        <taxon>Peronosporomycetes</taxon>
        <taxon>Peronosporales</taxon>
        <taxon>Peronosporaceae</taxon>
        <taxon>Peronospora</taxon>
    </lineage>
</organism>
<proteinExistence type="predicted"/>
<protein>
    <recommendedName>
        <fullName evidence="2">RanBD1 domain-containing protein</fullName>
    </recommendedName>
</protein>
<dbReference type="Proteomes" id="UP001160483">
    <property type="component" value="Unassembled WGS sequence"/>
</dbReference>
<dbReference type="FunFam" id="2.30.29.30:FF:000312">
    <property type="entry name" value="Ran binding protein 1"/>
    <property type="match status" value="1"/>
</dbReference>
<dbReference type="CDD" id="cd13179">
    <property type="entry name" value="RanBD_RanBP1"/>
    <property type="match status" value="1"/>
</dbReference>
<evidence type="ECO:0000259" key="2">
    <source>
        <dbReference type="PROSITE" id="PS50196"/>
    </source>
</evidence>
<dbReference type="PROSITE" id="PS50196">
    <property type="entry name" value="RANBD1"/>
    <property type="match status" value="1"/>
</dbReference>
<reference evidence="3" key="1">
    <citation type="submission" date="2021-11" db="EMBL/GenBank/DDBJ databases">
        <authorList>
            <person name="Islam A."/>
            <person name="Islam S."/>
            <person name="Flora M.S."/>
            <person name="Rahman M."/>
            <person name="Ziaur R.M."/>
            <person name="Epstein J.H."/>
            <person name="Hassan M."/>
            <person name="Klassen M."/>
            <person name="Woodard K."/>
            <person name="Webb A."/>
            <person name="Webby R.J."/>
            <person name="El Zowalaty M.E."/>
        </authorList>
    </citation>
    <scope>NUCLEOTIDE SEQUENCE</scope>
    <source>
        <strain evidence="3">Pbs3</strain>
    </source>
</reference>
<dbReference type="InterPro" id="IPR045255">
    <property type="entry name" value="RanBP1-like"/>
</dbReference>
<dbReference type="GO" id="GO:0005737">
    <property type="term" value="C:cytoplasm"/>
    <property type="evidence" value="ECO:0007669"/>
    <property type="project" value="TreeGrafter"/>
</dbReference>
<dbReference type="EMBL" id="CAKKTJ010000086">
    <property type="protein sequence ID" value="CAH0473728.1"/>
    <property type="molecule type" value="Genomic_DNA"/>
</dbReference>
<dbReference type="Pfam" id="PF00638">
    <property type="entry name" value="Ran_BP1"/>
    <property type="match status" value="1"/>
</dbReference>
<dbReference type="PANTHER" id="PTHR23138:SF87">
    <property type="entry name" value="E3 SUMO-PROTEIN LIGASE RANBP2"/>
    <property type="match status" value="1"/>
</dbReference>
<name>A0AAU9KY15_9STRA</name>
<accession>A0AAU9KY15</accession>
<evidence type="ECO:0000313" key="4">
    <source>
        <dbReference type="Proteomes" id="UP001160483"/>
    </source>
</evidence>
<feature type="compositionally biased region" description="Low complexity" evidence="1">
    <location>
        <begin position="189"/>
        <end position="202"/>
    </location>
</feature>
<gene>
    <name evidence="3" type="ORF">PBS003_LOCUS605</name>
</gene>
<dbReference type="SMART" id="SM00160">
    <property type="entry name" value="RanBD"/>
    <property type="match status" value="1"/>
</dbReference>
<dbReference type="PANTHER" id="PTHR23138">
    <property type="entry name" value="RAN BINDING PROTEIN"/>
    <property type="match status" value="1"/>
</dbReference>
<comment type="caution">
    <text evidence="3">The sequence shown here is derived from an EMBL/GenBank/DDBJ whole genome shotgun (WGS) entry which is preliminary data.</text>
</comment>
<dbReference type="GO" id="GO:0006913">
    <property type="term" value="P:nucleocytoplasmic transport"/>
    <property type="evidence" value="ECO:0007669"/>
    <property type="project" value="InterPro"/>
</dbReference>
<dbReference type="InterPro" id="IPR045256">
    <property type="entry name" value="RanBP1_RanBD"/>
</dbReference>
<dbReference type="GO" id="GO:0005643">
    <property type="term" value="C:nuclear pore"/>
    <property type="evidence" value="ECO:0007669"/>
    <property type="project" value="TreeGrafter"/>
</dbReference>
<dbReference type="Gene3D" id="2.30.29.30">
    <property type="entry name" value="Pleckstrin-homology domain (PH domain)/Phosphotyrosine-binding domain (PTB)"/>
    <property type="match status" value="1"/>
</dbReference>
<evidence type="ECO:0000256" key="1">
    <source>
        <dbReference type="SAM" id="MobiDB-lite"/>
    </source>
</evidence>
<dbReference type="SUPFAM" id="SSF50729">
    <property type="entry name" value="PH domain-like"/>
    <property type="match status" value="1"/>
</dbReference>
<evidence type="ECO:0000313" key="3">
    <source>
        <dbReference type="EMBL" id="CAH0473728.1"/>
    </source>
</evidence>
<dbReference type="InterPro" id="IPR000156">
    <property type="entry name" value="Ran_bind_dom"/>
</dbReference>
<dbReference type="InterPro" id="IPR011993">
    <property type="entry name" value="PH-like_dom_sf"/>
</dbReference>
<feature type="region of interest" description="Disordered" evidence="1">
    <location>
        <begin position="180"/>
        <end position="203"/>
    </location>
</feature>
<dbReference type="GO" id="GO:0005096">
    <property type="term" value="F:GTPase activator activity"/>
    <property type="evidence" value="ECO:0007669"/>
    <property type="project" value="TreeGrafter"/>
</dbReference>
<sequence length="217" mass="24577">MLQMFNITFYLNARLESPTVGCQSFGAKKTLKVAPESEEPQAYFEPVVKLDEIEVTTGEEEEEVLFKQRAKVFCYRETLLDKGTGKKSWCERGVGDVRFLKHKEHQKIRMLMRQEKTHKILINHLVESRTELTPNMGSDRAWVFSCYDFAEGVVETQVFALRFGNSDNAQKFKEMHDTAKANNKKLEEAGAGADAADTSAGDDAAKALETLDVKKEE</sequence>
<dbReference type="AlphaFoldDB" id="A0AAU9KY15"/>